<evidence type="ECO:0000313" key="2">
    <source>
        <dbReference type="EMBL" id="CAE8694223.1"/>
    </source>
</evidence>
<feature type="region of interest" description="Disordered" evidence="1">
    <location>
        <begin position="108"/>
        <end position="140"/>
    </location>
</feature>
<organism evidence="2 3">
    <name type="scientific">Polarella glacialis</name>
    <name type="common">Dinoflagellate</name>
    <dbReference type="NCBI Taxonomy" id="89957"/>
    <lineage>
        <taxon>Eukaryota</taxon>
        <taxon>Sar</taxon>
        <taxon>Alveolata</taxon>
        <taxon>Dinophyceae</taxon>
        <taxon>Suessiales</taxon>
        <taxon>Suessiaceae</taxon>
        <taxon>Polarella</taxon>
    </lineage>
</organism>
<dbReference type="Proteomes" id="UP000626109">
    <property type="component" value="Unassembled WGS sequence"/>
</dbReference>
<reference evidence="2" key="1">
    <citation type="submission" date="2021-02" db="EMBL/GenBank/DDBJ databases">
        <authorList>
            <person name="Dougan E. K."/>
            <person name="Rhodes N."/>
            <person name="Thang M."/>
            <person name="Chan C."/>
        </authorList>
    </citation>
    <scope>NUCLEOTIDE SEQUENCE</scope>
</reference>
<dbReference type="EMBL" id="CAJNNW010028008">
    <property type="protein sequence ID" value="CAE8694223.1"/>
    <property type="molecule type" value="Genomic_DNA"/>
</dbReference>
<gene>
    <name evidence="2" type="ORF">PGLA2088_LOCUS28744</name>
</gene>
<evidence type="ECO:0000256" key="1">
    <source>
        <dbReference type="SAM" id="MobiDB-lite"/>
    </source>
</evidence>
<feature type="non-terminal residue" evidence="2">
    <location>
        <position position="313"/>
    </location>
</feature>
<sequence length="313" mass="32118">ARASLLAGIGVMVLLAERRGDKLVISGDTWDIKGVLRGCGGVWEPAGKSWAFPGRRENEVMEALQREKLLVEDRRPSTPPSSSVGRRSKGAKGNQDLVVLGSDGLAVVRTPAPGRKRQRSRTPPRQPAPTPSRLPDVRLNERTVRNRVAALSAAAGGAAAAEAEGALSSGASALEASVVDLDPAEERRARQLLAQLQAAAAEALAATDASAAAAATARAEAALALADVLSAEALEAGGLVREAARLAFCRGCGVDVGAAGAVAALRRTARRAWGRWLRRRAEAAGRAEEAKSASLASATPTQVVEAAAAEGGG</sequence>
<accession>A0A813K524</accession>
<evidence type="ECO:0000313" key="3">
    <source>
        <dbReference type="Proteomes" id="UP000626109"/>
    </source>
</evidence>
<name>A0A813K524_POLGL</name>
<proteinExistence type="predicted"/>
<protein>
    <submittedName>
        <fullName evidence="2">Uncharacterized protein</fullName>
    </submittedName>
</protein>
<dbReference type="AlphaFoldDB" id="A0A813K524"/>
<comment type="caution">
    <text evidence="2">The sequence shown here is derived from an EMBL/GenBank/DDBJ whole genome shotgun (WGS) entry which is preliminary data.</text>
</comment>
<feature type="region of interest" description="Disordered" evidence="1">
    <location>
        <begin position="72"/>
        <end position="95"/>
    </location>
</feature>